<dbReference type="InterPro" id="IPR036412">
    <property type="entry name" value="HAD-like_sf"/>
</dbReference>
<protein>
    <submittedName>
        <fullName evidence="1">HAD-IA family hydrolase</fullName>
    </submittedName>
</protein>
<name>A0ABV9Z366_9HYPH</name>
<dbReference type="InterPro" id="IPR041492">
    <property type="entry name" value="HAD_2"/>
</dbReference>
<dbReference type="NCBIfam" id="TIGR01509">
    <property type="entry name" value="HAD-SF-IA-v3"/>
    <property type="match status" value="1"/>
</dbReference>
<dbReference type="RefSeq" id="WP_114955878.1">
    <property type="nucleotide sequence ID" value="NZ_JBHSJF010000006.1"/>
</dbReference>
<reference evidence="2" key="1">
    <citation type="journal article" date="2019" name="Int. J. Syst. Evol. Microbiol.">
        <title>The Global Catalogue of Microorganisms (GCM) 10K type strain sequencing project: providing services to taxonomists for standard genome sequencing and annotation.</title>
        <authorList>
            <consortium name="The Broad Institute Genomics Platform"/>
            <consortium name="The Broad Institute Genome Sequencing Center for Infectious Disease"/>
            <person name="Wu L."/>
            <person name="Ma J."/>
        </authorList>
    </citation>
    <scope>NUCLEOTIDE SEQUENCE [LARGE SCALE GENOMIC DNA]</scope>
    <source>
        <strain evidence="2">CGMCC 1.16444</strain>
    </source>
</reference>
<dbReference type="InterPro" id="IPR023214">
    <property type="entry name" value="HAD_sf"/>
</dbReference>
<dbReference type="InterPro" id="IPR006439">
    <property type="entry name" value="HAD-SF_hydro_IA"/>
</dbReference>
<sequence length="225" mass="24074">MNLVIFDVDGTLIDSQHMIVSAMERAFGAQSRPVPSRDRILSIVGLSLETAMGVLCPEEPDEIAVELASAYKAAFFELRHSPEHHEPMFPGAIEALDRLAEREDLVLGIATGKSQRGVRAILDLHDLHGRFATIQTADLHPSKPDPSMVLTACAEVGVLPQHAVMIGDTSYDMEMGRAAGASAIGVSWGYHAAESLKATGATALIRHFDELDAALANCFAETATA</sequence>
<accession>A0ABV9Z366</accession>
<evidence type="ECO:0000313" key="2">
    <source>
        <dbReference type="Proteomes" id="UP001595796"/>
    </source>
</evidence>
<dbReference type="Gene3D" id="3.40.50.1000">
    <property type="entry name" value="HAD superfamily/HAD-like"/>
    <property type="match status" value="1"/>
</dbReference>
<dbReference type="PANTHER" id="PTHR43434">
    <property type="entry name" value="PHOSPHOGLYCOLATE PHOSPHATASE"/>
    <property type="match status" value="1"/>
</dbReference>
<dbReference type="InterPro" id="IPR050155">
    <property type="entry name" value="HAD-like_hydrolase_sf"/>
</dbReference>
<dbReference type="SFLD" id="SFLDG01135">
    <property type="entry name" value="C1.5.6:_HAD__Beta-PGM__Phospha"/>
    <property type="match status" value="1"/>
</dbReference>
<organism evidence="1 2">
    <name type="scientific">Flaviflagellibacter deserti</name>
    <dbReference type="NCBI Taxonomy" id="2267266"/>
    <lineage>
        <taxon>Bacteria</taxon>
        <taxon>Pseudomonadati</taxon>
        <taxon>Pseudomonadota</taxon>
        <taxon>Alphaproteobacteria</taxon>
        <taxon>Hyphomicrobiales</taxon>
        <taxon>Flaviflagellibacter</taxon>
    </lineage>
</organism>
<dbReference type="SFLD" id="SFLDG01129">
    <property type="entry name" value="C1.5:_HAD__Beta-PGM__Phosphata"/>
    <property type="match status" value="1"/>
</dbReference>
<keyword evidence="2" id="KW-1185">Reference proteome</keyword>
<dbReference type="PANTHER" id="PTHR43434:SF24">
    <property type="entry name" value="HYDROLASE-RELATED"/>
    <property type="match status" value="1"/>
</dbReference>
<comment type="caution">
    <text evidence="1">The sequence shown here is derived from an EMBL/GenBank/DDBJ whole genome shotgun (WGS) entry which is preliminary data.</text>
</comment>
<keyword evidence="1" id="KW-0378">Hydrolase</keyword>
<proteinExistence type="predicted"/>
<dbReference type="Gene3D" id="1.10.150.240">
    <property type="entry name" value="Putative phosphatase, domain 2"/>
    <property type="match status" value="1"/>
</dbReference>
<evidence type="ECO:0000313" key="1">
    <source>
        <dbReference type="EMBL" id="MFC5068202.1"/>
    </source>
</evidence>
<dbReference type="SFLD" id="SFLDS00003">
    <property type="entry name" value="Haloacid_Dehalogenase"/>
    <property type="match status" value="1"/>
</dbReference>
<dbReference type="Pfam" id="PF13419">
    <property type="entry name" value="HAD_2"/>
    <property type="match status" value="1"/>
</dbReference>
<dbReference type="NCBIfam" id="TIGR01549">
    <property type="entry name" value="HAD-SF-IA-v1"/>
    <property type="match status" value="1"/>
</dbReference>
<dbReference type="Proteomes" id="UP001595796">
    <property type="component" value="Unassembled WGS sequence"/>
</dbReference>
<dbReference type="InterPro" id="IPR023198">
    <property type="entry name" value="PGP-like_dom2"/>
</dbReference>
<dbReference type="EMBL" id="JBHSJF010000006">
    <property type="protein sequence ID" value="MFC5068202.1"/>
    <property type="molecule type" value="Genomic_DNA"/>
</dbReference>
<gene>
    <name evidence="1" type="ORF">ACFPFW_09270</name>
</gene>
<dbReference type="SUPFAM" id="SSF56784">
    <property type="entry name" value="HAD-like"/>
    <property type="match status" value="1"/>
</dbReference>
<dbReference type="GO" id="GO:0016787">
    <property type="term" value="F:hydrolase activity"/>
    <property type="evidence" value="ECO:0007669"/>
    <property type="project" value="UniProtKB-KW"/>
</dbReference>